<evidence type="ECO:0000313" key="2">
    <source>
        <dbReference type="Proteomes" id="UP000000457"/>
    </source>
</evidence>
<dbReference type="EMBL" id="JN882285">
    <property type="protein sequence ID" value="AFC21909.1"/>
    <property type="molecule type" value="Genomic_DNA"/>
</dbReference>
<name>K4FB86_9CAUD</name>
<dbReference type="KEGG" id="vg:13994199"/>
<evidence type="ECO:0000313" key="1">
    <source>
        <dbReference type="EMBL" id="AFC21909.1"/>
    </source>
</evidence>
<dbReference type="RefSeq" id="YP_006987564.1">
    <property type="nucleotide sequence ID" value="NC_019401.1"/>
</dbReference>
<sequence>MINYFVKEIINSIVLSVIQYDSDRIIINESYKCPLPFSSIINPDGHFCVGDYIFGIYHDNISTCAARLTYIEPLFDGGGWYNLVPQIVIGNDEIWTPEYGTLPICTTEEKHFQEMTRTDFKGLEIEDFQEIKHFNDIILRWVCECRKNSK</sequence>
<organism evidence="1 2">
    <name type="scientific">Cronobacter phage vB_CsaM_GAP32</name>
    <dbReference type="NCBI Taxonomy" id="1141136"/>
    <lineage>
        <taxon>Viruses</taxon>
        <taxon>Duplodnaviria</taxon>
        <taxon>Heunggongvirae</taxon>
        <taxon>Uroviricota</taxon>
        <taxon>Caudoviricetes</taxon>
        <taxon>Mimasvirus</taxon>
        <taxon>Mimasvirus GAP32</taxon>
    </lineage>
</organism>
<reference evidence="1 2" key="1">
    <citation type="journal article" date="2014" name="Virology">
        <title>Supersize me: Cronobacter sakazakii phage GAP32.</title>
        <authorList>
            <person name="Abbasifar R."/>
            <person name="Griffiths M.W."/>
            <person name="Sabour P.M."/>
            <person name="Ackermann H.-W."/>
            <person name="Vandersteegen K."/>
            <person name="Lavigne R."/>
            <person name="Noben J.-P."/>
            <person name="Villa A.A."/>
            <person name="Abbasifar A."/>
            <person name="Nash J.H.E."/>
            <person name="Kropinski A.M."/>
        </authorList>
    </citation>
    <scope>NUCLEOTIDE SEQUENCE [LARGE SCALE GENOMIC DNA]</scope>
    <source>
        <strain evidence="1">GAP-32</strain>
    </source>
</reference>
<keyword evidence="2" id="KW-1185">Reference proteome</keyword>
<protein>
    <submittedName>
        <fullName evidence="1">Uncharacterized protein</fullName>
    </submittedName>
</protein>
<dbReference type="Proteomes" id="UP000000457">
    <property type="component" value="Segment"/>
</dbReference>
<proteinExistence type="predicted"/>
<gene>
    <name evidence="1" type="ORF">GAP32_453</name>
</gene>
<accession>K4FB86</accession>
<dbReference type="GeneID" id="13994199"/>